<dbReference type="EMBL" id="MT631573">
    <property type="protein sequence ID" value="QNO54250.1"/>
    <property type="molecule type" value="Genomic_DNA"/>
</dbReference>
<protein>
    <submittedName>
        <fullName evidence="1">Uncharacterized protein</fullName>
    </submittedName>
</protein>
<gene>
    <name evidence="1" type="ORF">IIFEDBNN_00034</name>
</gene>
<organism evidence="1">
    <name type="scientific">Candidatus Methanophaga sp. ANME-1 ERB7</name>
    <dbReference type="NCBI Taxonomy" id="2759913"/>
    <lineage>
        <taxon>Archaea</taxon>
        <taxon>Methanobacteriati</taxon>
        <taxon>Methanobacteriota</taxon>
        <taxon>Stenosarchaea group</taxon>
        <taxon>Methanomicrobia</taxon>
        <taxon>Candidatus Methanophagales</taxon>
        <taxon>Candidatus Methanophagaceae</taxon>
        <taxon>Candidatus Methanophaga</taxon>
    </lineage>
</organism>
<sequence length="36" mass="3998">MTGEIPGNTSKWICDGDAFHMFDIGTPPVDVSWQIM</sequence>
<dbReference type="AlphaFoldDB" id="A0A7G9Z1W6"/>
<name>A0A7G9Z1W6_9EURY</name>
<proteinExistence type="predicted"/>
<reference evidence="1" key="1">
    <citation type="submission" date="2020-06" db="EMBL/GenBank/DDBJ databases">
        <title>Unique genomic features of the anaerobic methanotrophic archaea.</title>
        <authorList>
            <person name="Chadwick G.L."/>
            <person name="Skennerton C.T."/>
            <person name="Laso-Perez R."/>
            <person name="Leu A.O."/>
            <person name="Speth D.R."/>
            <person name="Yu H."/>
            <person name="Morgan-Lang C."/>
            <person name="Hatzenpichler R."/>
            <person name="Goudeau D."/>
            <person name="Malmstrom R."/>
            <person name="Brazelton W.J."/>
            <person name="Woyke T."/>
            <person name="Hallam S.J."/>
            <person name="Tyson G.W."/>
            <person name="Wegener G."/>
            <person name="Boetius A."/>
            <person name="Orphan V."/>
        </authorList>
    </citation>
    <scope>NUCLEOTIDE SEQUENCE</scope>
</reference>
<accession>A0A7G9Z1W6</accession>
<evidence type="ECO:0000313" key="1">
    <source>
        <dbReference type="EMBL" id="QNO54250.1"/>
    </source>
</evidence>